<dbReference type="Gene3D" id="1.20.1480.30">
    <property type="entry name" value="Designed four-helix bundle protein"/>
    <property type="match status" value="1"/>
</dbReference>
<dbReference type="Pfam" id="PF06103">
    <property type="entry name" value="DUF948"/>
    <property type="match status" value="1"/>
</dbReference>
<dbReference type="EMBL" id="JBHTLM010000008">
    <property type="protein sequence ID" value="MFD1177162.1"/>
    <property type="molecule type" value="Genomic_DNA"/>
</dbReference>
<proteinExistence type="predicted"/>
<reference evidence="3" key="1">
    <citation type="journal article" date="2019" name="Int. J. Syst. Evol. Microbiol.">
        <title>The Global Catalogue of Microorganisms (GCM) 10K type strain sequencing project: providing services to taxonomists for standard genome sequencing and annotation.</title>
        <authorList>
            <consortium name="The Broad Institute Genomics Platform"/>
            <consortium name="The Broad Institute Genome Sequencing Center for Infectious Disease"/>
            <person name="Wu L."/>
            <person name="Ma J."/>
        </authorList>
    </citation>
    <scope>NUCLEOTIDE SEQUENCE [LARGE SCALE GENOMIC DNA]</scope>
    <source>
        <strain evidence="3">CCUG 59189</strain>
    </source>
</reference>
<evidence type="ECO:0000313" key="3">
    <source>
        <dbReference type="Proteomes" id="UP001597262"/>
    </source>
</evidence>
<dbReference type="Proteomes" id="UP001597262">
    <property type="component" value="Unassembled WGS sequence"/>
</dbReference>
<dbReference type="PANTHER" id="PTHR40070:SF1">
    <property type="entry name" value="UPF0478 PROTEIN YTXG"/>
    <property type="match status" value="1"/>
</dbReference>
<dbReference type="InterPro" id="IPR009293">
    <property type="entry name" value="UPF0478"/>
</dbReference>
<name>A0ABW3RYS5_9BACL</name>
<evidence type="ECO:0000313" key="2">
    <source>
        <dbReference type="EMBL" id="MFD1177162.1"/>
    </source>
</evidence>
<dbReference type="RefSeq" id="WP_379319607.1">
    <property type="nucleotide sequence ID" value="NZ_JBHTLM010000008.1"/>
</dbReference>
<accession>A0ABW3RYS5</accession>
<organism evidence="2 3">
    <name type="scientific">Paenibacillus puldeungensis</name>
    <dbReference type="NCBI Taxonomy" id="696536"/>
    <lineage>
        <taxon>Bacteria</taxon>
        <taxon>Bacillati</taxon>
        <taxon>Bacillota</taxon>
        <taxon>Bacilli</taxon>
        <taxon>Bacillales</taxon>
        <taxon>Paenibacillaceae</taxon>
        <taxon>Paenibacillus</taxon>
    </lineage>
</organism>
<protein>
    <submittedName>
        <fullName evidence="2">DUF948 domain-containing protein</fullName>
    </submittedName>
</protein>
<gene>
    <name evidence="2" type="ORF">ACFQ3W_12775</name>
</gene>
<dbReference type="SUPFAM" id="SSF58104">
    <property type="entry name" value="Methyl-accepting chemotaxis protein (MCP) signaling domain"/>
    <property type="match status" value="1"/>
</dbReference>
<keyword evidence="1" id="KW-0175">Coiled coil</keyword>
<evidence type="ECO:0000256" key="1">
    <source>
        <dbReference type="SAM" id="Coils"/>
    </source>
</evidence>
<sequence length="163" mass="18402">MIWEISVACIAIAFIVLVIFVVKTLKAAEQSLHKTTETLQDVQKTIEELSSEVKQVVRQTSELTGDLQHKMKQIDPVLESVKNAGEIINEVTLAAKQVSTALAGRIKGRQKAVKAYRLKSKQEVQKVEEEAPVERSESQGSRKPVRWVKWVDMAADMWLKYRG</sequence>
<feature type="coiled-coil region" evidence="1">
    <location>
        <begin position="25"/>
        <end position="59"/>
    </location>
</feature>
<keyword evidence="3" id="KW-1185">Reference proteome</keyword>
<dbReference type="PANTHER" id="PTHR40070">
    <property type="entry name" value="UPF0478 PROTEIN YTXG"/>
    <property type="match status" value="1"/>
</dbReference>
<comment type="caution">
    <text evidence="2">The sequence shown here is derived from an EMBL/GenBank/DDBJ whole genome shotgun (WGS) entry which is preliminary data.</text>
</comment>